<comment type="catalytic activity">
    <reaction evidence="1">
        <text>ATP + protein L-histidine = ADP + protein N-phospho-L-histidine.</text>
        <dbReference type="EC" id="2.7.13.3"/>
    </reaction>
</comment>
<gene>
    <name evidence="13" type="ORF">KH142_06810</name>
</gene>
<keyword evidence="7 11" id="KW-0812">Transmembrane</keyword>
<sequence length="268" mass="28955">MVSADDIPSCYRWGIFDKEGQLVEGDLDAHSRELATGFLQEGAEDAVVYPSPLGSPVYATSASLESGATCVLVYDFNPDFVSKALRDTLPDPQGAMLCAAAVLFAGMVALIAMRASRMMKRKLSPLVDAAGRIGCRELDFDIPRGTIRETNDVLEAVDDMRVSLKASLEAQWAAEQAQREALSALAHDLKTPLTIVRGNADLLLEGELDENQEGYARFIRAASDDMEEFIGRIMAVSRAAEDEGAASATPVSARTLWVPATTWALVRI</sequence>
<protein>
    <recommendedName>
        <fullName evidence="4">histidine kinase</fullName>
        <ecNumber evidence="4">2.7.13.3</ecNumber>
    </recommendedName>
</protein>
<keyword evidence="5" id="KW-0597">Phosphoprotein</keyword>
<evidence type="ECO:0000256" key="10">
    <source>
        <dbReference type="ARBA" id="ARBA00023136"/>
    </source>
</evidence>
<evidence type="ECO:0000256" key="5">
    <source>
        <dbReference type="ARBA" id="ARBA00022553"/>
    </source>
</evidence>
<dbReference type="PANTHER" id="PTHR45528:SF8">
    <property type="entry name" value="HISTIDINE KINASE"/>
    <property type="match status" value="1"/>
</dbReference>
<feature type="transmembrane region" description="Helical" evidence="11">
    <location>
        <begin position="94"/>
        <end position="113"/>
    </location>
</feature>
<dbReference type="GO" id="GO:0000155">
    <property type="term" value="F:phosphorelay sensor kinase activity"/>
    <property type="evidence" value="ECO:0007669"/>
    <property type="project" value="InterPro"/>
</dbReference>
<dbReference type="InterPro" id="IPR050398">
    <property type="entry name" value="HssS/ArlS-like"/>
</dbReference>
<evidence type="ECO:0000256" key="2">
    <source>
        <dbReference type="ARBA" id="ARBA00004141"/>
    </source>
</evidence>
<keyword evidence="10 11" id="KW-0472">Membrane</keyword>
<dbReference type="Proteomes" id="UP000727506">
    <property type="component" value="Unassembled WGS sequence"/>
</dbReference>
<dbReference type="CDD" id="cd00082">
    <property type="entry name" value="HisKA"/>
    <property type="match status" value="1"/>
</dbReference>
<dbReference type="SMART" id="SM00388">
    <property type="entry name" value="HisKA"/>
    <property type="match status" value="1"/>
</dbReference>
<dbReference type="InterPro" id="IPR036097">
    <property type="entry name" value="HisK_dim/P_sf"/>
</dbReference>
<dbReference type="PANTHER" id="PTHR45528">
    <property type="entry name" value="SENSOR HISTIDINE KINASE CPXA"/>
    <property type="match status" value="1"/>
</dbReference>
<evidence type="ECO:0000256" key="9">
    <source>
        <dbReference type="ARBA" id="ARBA00022989"/>
    </source>
</evidence>
<keyword evidence="9 11" id="KW-1133">Transmembrane helix</keyword>
<dbReference type="EMBL" id="JAGZSV010000127">
    <property type="protein sequence ID" value="MBS6941170.1"/>
    <property type="molecule type" value="Genomic_DNA"/>
</dbReference>
<evidence type="ECO:0000256" key="3">
    <source>
        <dbReference type="ARBA" id="ARBA00004236"/>
    </source>
</evidence>
<evidence type="ECO:0000256" key="11">
    <source>
        <dbReference type="SAM" id="Phobius"/>
    </source>
</evidence>
<feature type="domain" description="Signal transduction histidine kinase dimerisation/phosphoacceptor" evidence="12">
    <location>
        <begin position="177"/>
        <end position="242"/>
    </location>
</feature>
<evidence type="ECO:0000256" key="6">
    <source>
        <dbReference type="ARBA" id="ARBA00022679"/>
    </source>
</evidence>
<accession>A0A943V028</accession>
<dbReference type="EC" id="2.7.13.3" evidence="4"/>
<evidence type="ECO:0000256" key="7">
    <source>
        <dbReference type="ARBA" id="ARBA00022692"/>
    </source>
</evidence>
<evidence type="ECO:0000256" key="1">
    <source>
        <dbReference type="ARBA" id="ARBA00000085"/>
    </source>
</evidence>
<dbReference type="Pfam" id="PF00512">
    <property type="entry name" value="HisKA"/>
    <property type="match status" value="1"/>
</dbReference>
<reference evidence="13" key="1">
    <citation type="submission" date="2021-02" db="EMBL/GenBank/DDBJ databases">
        <title>Infant gut strain persistence is associated with maternal origin, phylogeny, and functional potential including surface adhesion and iron acquisition.</title>
        <authorList>
            <person name="Lou Y.C."/>
        </authorList>
    </citation>
    <scope>NUCLEOTIDE SEQUENCE</scope>
    <source>
        <strain evidence="13">L2_039_000G1_dasL2_039_000G1_concoct_11</strain>
    </source>
</reference>
<dbReference type="SUPFAM" id="SSF47384">
    <property type="entry name" value="Homodimeric domain of signal transducing histidine kinase"/>
    <property type="match status" value="1"/>
</dbReference>
<evidence type="ECO:0000256" key="8">
    <source>
        <dbReference type="ARBA" id="ARBA00022777"/>
    </source>
</evidence>
<evidence type="ECO:0000313" key="14">
    <source>
        <dbReference type="Proteomes" id="UP000727506"/>
    </source>
</evidence>
<organism evidence="13 14">
    <name type="scientific">Slackia piriformis</name>
    <dbReference type="NCBI Taxonomy" id="626934"/>
    <lineage>
        <taxon>Bacteria</taxon>
        <taxon>Bacillati</taxon>
        <taxon>Actinomycetota</taxon>
        <taxon>Coriobacteriia</taxon>
        <taxon>Eggerthellales</taxon>
        <taxon>Eggerthellaceae</taxon>
        <taxon>Slackia</taxon>
    </lineage>
</organism>
<dbReference type="GO" id="GO:0005886">
    <property type="term" value="C:plasma membrane"/>
    <property type="evidence" value="ECO:0007669"/>
    <property type="project" value="UniProtKB-SubCell"/>
</dbReference>
<keyword evidence="8" id="KW-0418">Kinase</keyword>
<name>A0A943V028_9ACTN</name>
<dbReference type="AlphaFoldDB" id="A0A943V028"/>
<evidence type="ECO:0000256" key="4">
    <source>
        <dbReference type="ARBA" id="ARBA00012438"/>
    </source>
</evidence>
<dbReference type="Gene3D" id="1.10.287.130">
    <property type="match status" value="1"/>
</dbReference>
<dbReference type="Gene3D" id="6.10.340.10">
    <property type="match status" value="1"/>
</dbReference>
<comment type="caution">
    <text evidence="13">The sequence shown here is derived from an EMBL/GenBank/DDBJ whole genome shotgun (WGS) entry which is preliminary data.</text>
</comment>
<dbReference type="InterPro" id="IPR003661">
    <property type="entry name" value="HisK_dim/P_dom"/>
</dbReference>
<comment type="subcellular location">
    <subcellularLocation>
        <location evidence="3">Cell membrane</location>
    </subcellularLocation>
    <subcellularLocation>
        <location evidence="2">Membrane</location>
        <topology evidence="2">Multi-pass membrane protein</topology>
    </subcellularLocation>
</comment>
<proteinExistence type="predicted"/>
<evidence type="ECO:0000259" key="12">
    <source>
        <dbReference type="SMART" id="SM00388"/>
    </source>
</evidence>
<evidence type="ECO:0000313" key="13">
    <source>
        <dbReference type="EMBL" id="MBS6941170.1"/>
    </source>
</evidence>
<keyword evidence="6" id="KW-0808">Transferase</keyword>